<reference evidence="1 2" key="1">
    <citation type="submission" date="2017-05" db="EMBL/GenBank/DDBJ databases">
        <authorList>
            <person name="Song R."/>
            <person name="Chenine A.L."/>
            <person name="Ruprecht R.M."/>
        </authorList>
    </citation>
    <scope>NUCLEOTIDE SEQUENCE [LARGE SCALE GENOMIC DNA]</scope>
</reference>
<organism evidence="1 2">
    <name type="scientific">Pseudomonas phage Noxifer</name>
    <dbReference type="NCBI Taxonomy" id="2006684"/>
    <lineage>
        <taxon>Viruses</taxon>
        <taxon>Duplodnaviria</taxon>
        <taxon>Heunggongvirae</taxon>
        <taxon>Uroviricota</taxon>
        <taxon>Caudoviricetes</taxon>
        <taxon>Chimalliviridae</taxon>
        <taxon>Noxifervirus</taxon>
        <taxon>Noxifervirus noxifer</taxon>
    </lineage>
</organism>
<evidence type="ECO:0000313" key="1">
    <source>
        <dbReference type="EMBL" id="ARV77204.1"/>
    </source>
</evidence>
<name>A0A1Y0SX76_9CAUD</name>
<protein>
    <submittedName>
        <fullName evidence="1">Uncharacterized protein</fullName>
    </submittedName>
</protein>
<dbReference type="Proteomes" id="UP000224829">
    <property type="component" value="Segment"/>
</dbReference>
<proteinExistence type="predicted"/>
<dbReference type="OrthoDB" id="25915at10239"/>
<evidence type="ECO:0000313" key="2">
    <source>
        <dbReference type="Proteomes" id="UP000224829"/>
    </source>
</evidence>
<keyword evidence="2" id="KW-1185">Reference proteome</keyword>
<dbReference type="EMBL" id="MF063068">
    <property type="protein sequence ID" value="ARV77204.1"/>
    <property type="molecule type" value="Genomic_DNA"/>
</dbReference>
<accession>A0A1Y0SX76</accession>
<gene>
    <name evidence="1" type="ORF">NOXIFER_33</name>
</gene>
<sequence>MSSRWLDQTVMHEPEQGRYGNCMQACVASLLNLPLADVPHFHEDGCDVETFWERVEDWLADRHYLLRYGHPEKTLCIASGKTVRGTNHCVIMRDAELIHDPHPSRVGIIRETNRMYLLPNDPVQK</sequence>